<name>A0A9J6CWJ8_RHIMP</name>
<reference evidence="2" key="2">
    <citation type="submission" date="2021-09" db="EMBL/GenBank/DDBJ databases">
        <authorList>
            <person name="Jia N."/>
            <person name="Wang J."/>
            <person name="Shi W."/>
            <person name="Du L."/>
            <person name="Sun Y."/>
            <person name="Zhan W."/>
            <person name="Jiang J."/>
            <person name="Wang Q."/>
            <person name="Zhang B."/>
            <person name="Ji P."/>
            <person name="Sakyi L.B."/>
            <person name="Cui X."/>
            <person name="Yuan T."/>
            <person name="Jiang B."/>
            <person name="Yang W."/>
            <person name="Lam T.T.-Y."/>
            <person name="Chang Q."/>
            <person name="Ding S."/>
            <person name="Wang X."/>
            <person name="Zhu J."/>
            <person name="Ruan X."/>
            <person name="Zhao L."/>
            <person name="Wei J."/>
            <person name="Que T."/>
            <person name="Du C."/>
            <person name="Cheng J."/>
            <person name="Dai P."/>
            <person name="Han X."/>
            <person name="Huang E."/>
            <person name="Gao Y."/>
            <person name="Liu J."/>
            <person name="Shao H."/>
            <person name="Ye R."/>
            <person name="Li L."/>
            <person name="Wei W."/>
            <person name="Wang X."/>
            <person name="Wang C."/>
            <person name="Huo Q."/>
            <person name="Li W."/>
            <person name="Guo W."/>
            <person name="Chen H."/>
            <person name="Chen S."/>
            <person name="Zhou L."/>
            <person name="Zhou L."/>
            <person name="Ni X."/>
            <person name="Tian J."/>
            <person name="Zhou Y."/>
            <person name="Sheng Y."/>
            <person name="Liu T."/>
            <person name="Pan Y."/>
            <person name="Xia L."/>
            <person name="Li J."/>
            <person name="Zhao F."/>
            <person name="Cao W."/>
        </authorList>
    </citation>
    <scope>NUCLEOTIDE SEQUENCE</scope>
    <source>
        <strain evidence="2">Rmic-2018</strain>
        <tissue evidence="2">Larvae</tissue>
    </source>
</reference>
<evidence type="ECO:0000313" key="2">
    <source>
        <dbReference type="EMBL" id="KAH7938664.1"/>
    </source>
</evidence>
<dbReference type="EMBL" id="JABSTU010005797">
    <property type="protein sequence ID" value="KAH7938664.1"/>
    <property type="molecule type" value="Genomic_DNA"/>
</dbReference>
<feature type="region of interest" description="Disordered" evidence="1">
    <location>
        <begin position="108"/>
        <end position="137"/>
    </location>
</feature>
<dbReference type="GO" id="GO:0042393">
    <property type="term" value="F:histone binding"/>
    <property type="evidence" value="ECO:0007669"/>
    <property type="project" value="TreeGrafter"/>
</dbReference>
<dbReference type="Gene3D" id="1.10.150.50">
    <property type="entry name" value="Transcription Factor, Ets-1"/>
    <property type="match status" value="1"/>
</dbReference>
<feature type="region of interest" description="Disordered" evidence="1">
    <location>
        <begin position="160"/>
        <end position="196"/>
    </location>
</feature>
<organism evidence="2 3">
    <name type="scientific">Rhipicephalus microplus</name>
    <name type="common">Cattle tick</name>
    <name type="synonym">Boophilus microplus</name>
    <dbReference type="NCBI Taxonomy" id="6941"/>
    <lineage>
        <taxon>Eukaryota</taxon>
        <taxon>Metazoa</taxon>
        <taxon>Ecdysozoa</taxon>
        <taxon>Arthropoda</taxon>
        <taxon>Chelicerata</taxon>
        <taxon>Arachnida</taxon>
        <taxon>Acari</taxon>
        <taxon>Parasitiformes</taxon>
        <taxon>Ixodida</taxon>
        <taxon>Ixodoidea</taxon>
        <taxon>Ixodidae</taxon>
        <taxon>Rhipicephalinae</taxon>
        <taxon>Rhipicephalus</taxon>
        <taxon>Boophilus</taxon>
    </lineage>
</organism>
<feature type="compositionally biased region" description="Polar residues" evidence="1">
    <location>
        <begin position="182"/>
        <end position="196"/>
    </location>
</feature>
<keyword evidence="3" id="KW-1185">Reference proteome</keyword>
<feature type="region of interest" description="Disordered" evidence="1">
    <location>
        <begin position="1"/>
        <end position="23"/>
    </location>
</feature>
<reference evidence="2" key="1">
    <citation type="journal article" date="2020" name="Cell">
        <title>Large-Scale Comparative Analyses of Tick Genomes Elucidate Their Genetic Diversity and Vector Capacities.</title>
        <authorList>
            <consortium name="Tick Genome and Microbiome Consortium (TIGMIC)"/>
            <person name="Jia N."/>
            <person name="Wang J."/>
            <person name="Shi W."/>
            <person name="Du L."/>
            <person name="Sun Y."/>
            <person name="Zhan W."/>
            <person name="Jiang J.F."/>
            <person name="Wang Q."/>
            <person name="Zhang B."/>
            <person name="Ji P."/>
            <person name="Bell-Sakyi L."/>
            <person name="Cui X.M."/>
            <person name="Yuan T.T."/>
            <person name="Jiang B.G."/>
            <person name="Yang W.F."/>
            <person name="Lam T.T."/>
            <person name="Chang Q.C."/>
            <person name="Ding S.J."/>
            <person name="Wang X.J."/>
            <person name="Zhu J.G."/>
            <person name="Ruan X.D."/>
            <person name="Zhao L."/>
            <person name="Wei J.T."/>
            <person name="Ye R.Z."/>
            <person name="Que T.C."/>
            <person name="Du C.H."/>
            <person name="Zhou Y.H."/>
            <person name="Cheng J.X."/>
            <person name="Dai P.F."/>
            <person name="Guo W.B."/>
            <person name="Han X.H."/>
            <person name="Huang E.J."/>
            <person name="Li L.F."/>
            <person name="Wei W."/>
            <person name="Gao Y.C."/>
            <person name="Liu J.Z."/>
            <person name="Shao H.Z."/>
            <person name="Wang X."/>
            <person name="Wang C.C."/>
            <person name="Yang T.C."/>
            <person name="Huo Q.B."/>
            <person name="Li W."/>
            <person name="Chen H.Y."/>
            <person name="Chen S.E."/>
            <person name="Zhou L.G."/>
            <person name="Ni X.B."/>
            <person name="Tian J.H."/>
            <person name="Sheng Y."/>
            <person name="Liu T."/>
            <person name="Pan Y.S."/>
            <person name="Xia L.Y."/>
            <person name="Li J."/>
            <person name="Zhao F."/>
            <person name="Cao W.C."/>
        </authorList>
    </citation>
    <scope>NUCLEOTIDE SEQUENCE</scope>
    <source>
        <strain evidence="2">Rmic-2018</strain>
    </source>
</reference>
<feature type="compositionally biased region" description="Basic and acidic residues" evidence="1">
    <location>
        <begin position="1"/>
        <end position="10"/>
    </location>
</feature>
<dbReference type="GO" id="GO:0045892">
    <property type="term" value="P:negative regulation of DNA-templated transcription"/>
    <property type="evidence" value="ECO:0007669"/>
    <property type="project" value="TreeGrafter"/>
</dbReference>
<dbReference type="SUPFAM" id="SSF47769">
    <property type="entry name" value="SAM/Pointed domain"/>
    <property type="match status" value="1"/>
</dbReference>
<protein>
    <submittedName>
        <fullName evidence="2">Uncharacterized protein</fullName>
    </submittedName>
</protein>
<sequence length="337" mass="36442">MLRNVEDQRDAGGQPRRKARRAAAADSIMNHCSPAYQERCTEPDVTTHVICGHVVEESSELRAQPYAEPGPSAVDASPPQELSLVNRFAGTAFDSRKATPLRIPGVKGTRRREAVTMTATSTVAAKPTSIPSKTPPPPLLAPGVVSARQTPASTVICVRGGDQPTTASQRNYDQNHGIPTMNPDNQAANASSYTTSEAAAPDYALMKEEGDALVAPPPYPPSQRPYAGERAFADGARTRRSLREIASQVSPPGPSLLAQAPTEKSAEEWTAEDVVWYVKRIPGCSLRGEKCRKGVVDQEALLLLRIKHVIVYMGFHLGPAVKILRATRELRMHQCPN</sequence>
<dbReference type="GO" id="GO:0003682">
    <property type="term" value="F:chromatin binding"/>
    <property type="evidence" value="ECO:0007669"/>
    <property type="project" value="TreeGrafter"/>
</dbReference>
<gene>
    <name evidence="2" type="ORF">HPB51_028817</name>
</gene>
<dbReference type="PANTHER" id="PTHR12247">
    <property type="entry name" value="POLYCOMB GROUP PROTEIN"/>
    <property type="match status" value="1"/>
</dbReference>
<accession>A0A9J6CWJ8</accession>
<dbReference type="Proteomes" id="UP000821866">
    <property type="component" value="Unassembled WGS sequence"/>
</dbReference>
<dbReference type="VEuPathDB" id="VectorBase:LOC119161868"/>
<feature type="compositionally biased region" description="Polar residues" evidence="1">
    <location>
        <begin position="163"/>
        <end position="174"/>
    </location>
</feature>
<evidence type="ECO:0000256" key="1">
    <source>
        <dbReference type="SAM" id="MobiDB-lite"/>
    </source>
</evidence>
<evidence type="ECO:0000313" key="3">
    <source>
        <dbReference type="Proteomes" id="UP000821866"/>
    </source>
</evidence>
<dbReference type="InterPro" id="IPR050548">
    <property type="entry name" value="PcG_chromatin_remod_factors"/>
</dbReference>
<dbReference type="GO" id="GO:0005634">
    <property type="term" value="C:nucleus"/>
    <property type="evidence" value="ECO:0007669"/>
    <property type="project" value="TreeGrafter"/>
</dbReference>
<dbReference type="PANTHER" id="PTHR12247:SF131">
    <property type="entry name" value="LD05287P"/>
    <property type="match status" value="1"/>
</dbReference>
<comment type="caution">
    <text evidence="2">The sequence shown here is derived from an EMBL/GenBank/DDBJ whole genome shotgun (WGS) entry which is preliminary data.</text>
</comment>
<feature type="compositionally biased region" description="Low complexity" evidence="1">
    <location>
        <begin position="115"/>
        <end position="132"/>
    </location>
</feature>
<proteinExistence type="predicted"/>
<dbReference type="InterPro" id="IPR013761">
    <property type="entry name" value="SAM/pointed_sf"/>
</dbReference>
<dbReference type="AlphaFoldDB" id="A0A9J6CWJ8"/>